<proteinExistence type="predicted"/>
<keyword evidence="2" id="KW-1185">Reference proteome</keyword>
<dbReference type="InterPro" id="IPR008554">
    <property type="entry name" value="Glutaredoxin-like"/>
</dbReference>
<sequence>MTLSSRVPTPSAPTLALYSRAWCHLCEEMRAALVPLAAELGANVEVIDVDAEPALVARYDELVPVLVLDGIELSRYRLDVERVRAALAARRMGA</sequence>
<dbReference type="Pfam" id="PF05768">
    <property type="entry name" value="Glrx-like"/>
    <property type="match status" value="1"/>
</dbReference>
<dbReference type="Gene3D" id="3.40.30.10">
    <property type="entry name" value="Glutaredoxin"/>
    <property type="match status" value="1"/>
</dbReference>
<reference evidence="1 2" key="1">
    <citation type="submission" date="2018-01" db="EMBL/GenBank/DDBJ databases">
        <title>Whole genome analyses suggest that Burkholderia sensu lato contains two further novel genera in the rhizoxinica-symbiotica group Mycetohabitans gen. nov., and Trinickia gen. nov.: implications for the evolution of diazotrophy and nodulation in the Burkholderiaceae.</title>
        <authorList>
            <person name="Estrada-de los Santos P."/>
            <person name="Palmer M."/>
            <person name="Chavez-Ramirez B."/>
            <person name="Beukes C."/>
            <person name="Steenkamp E.T."/>
            <person name="Hirsch A.M."/>
            <person name="Manyaka P."/>
            <person name="Maluk M."/>
            <person name="Lafos M."/>
            <person name="Crook M."/>
            <person name="Gross E."/>
            <person name="Simon M.F."/>
            <person name="Bueno dos Reis Junior F."/>
            <person name="Poole P.S."/>
            <person name="Venter S.N."/>
            <person name="James E.K."/>
        </authorList>
    </citation>
    <scope>NUCLEOTIDE SEQUENCE [LARGE SCALE GENOMIC DNA]</scope>
    <source>
        <strain evidence="1 2">JPY 581</strain>
    </source>
</reference>
<dbReference type="AlphaFoldDB" id="A0A2N7X1J8"/>
<evidence type="ECO:0000313" key="1">
    <source>
        <dbReference type="EMBL" id="PMS35638.1"/>
    </source>
</evidence>
<evidence type="ECO:0000313" key="2">
    <source>
        <dbReference type="Proteomes" id="UP000235777"/>
    </source>
</evidence>
<gene>
    <name evidence="1" type="ORF">C0Z20_17280</name>
</gene>
<dbReference type="InterPro" id="IPR036249">
    <property type="entry name" value="Thioredoxin-like_sf"/>
</dbReference>
<dbReference type="SUPFAM" id="SSF52833">
    <property type="entry name" value="Thioredoxin-like"/>
    <property type="match status" value="1"/>
</dbReference>
<dbReference type="EMBL" id="PNYC01000010">
    <property type="protein sequence ID" value="PMS35638.1"/>
    <property type="molecule type" value="Genomic_DNA"/>
</dbReference>
<accession>A0A2N7X1J8</accession>
<dbReference type="STRING" id="863227.GCA_000373005_03011"/>
<comment type="caution">
    <text evidence="1">The sequence shown here is derived from an EMBL/GenBank/DDBJ whole genome shotgun (WGS) entry which is preliminary data.</text>
</comment>
<name>A0A2N7X1J8_9BURK</name>
<organism evidence="1 2">
    <name type="scientific">Trinickia symbiotica</name>
    <dbReference type="NCBI Taxonomy" id="863227"/>
    <lineage>
        <taxon>Bacteria</taxon>
        <taxon>Pseudomonadati</taxon>
        <taxon>Pseudomonadota</taxon>
        <taxon>Betaproteobacteria</taxon>
        <taxon>Burkholderiales</taxon>
        <taxon>Burkholderiaceae</taxon>
        <taxon>Trinickia</taxon>
    </lineage>
</organism>
<protein>
    <submittedName>
        <fullName evidence="1">Glutaredoxin family protein</fullName>
    </submittedName>
</protein>
<dbReference type="Proteomes" id="UP000235777">
    <property type="component" value="Unassembled WGS sequence"/>
</dbReference>
<dbReference type="OrthoDB" id="8779161at2"/>
<dbReference type="RefSeq" id="WP_018441584.1">
    <property type="nucleotide sequence ID" value="NZ_KB890177.1"/>
</dbReference>